<evidence type="ECO:0000313" key="1">
    <source>
        <dbReference type="EMBL" id="CAG7833028.1"/>
    </source>
</evidence>
<accession>A0A8J2LDA6</accession>
<gene>
    <name evidence="1" type="ORF">AFUS01_LOCUS42680</name>
</gene>
<organism evidence="1 2">
    <name type="scientific">Allacma fusca</name>
    <dbReference type="NCBI Taxonomy" id="39272"/>
    <lineage>
        <taxon>Eukaryota</taxon>
        <taxon>Metazoa</taxon>
        <taxon>Ecdysozoa</taxon>
        <taxon>Arthropoda</taxon>
        <taxon>Hexapoda</taxon>
        <taxon>Collembola</taxon>
        <taxon>Symphypleona</taxon>
        <taxon>Sminthuridae</taxon>
        <taxon>Allacma</taxon>
    </lineage>
</organism>
<reference evidence="1" key="1">
    <citation type="submission" date="2021-06" db="EMBL/GenBank/DDBJ databases">
        <authorList>
            <person name="Hodson N. C."/>
            <person name="Mongue J. A."/>
            <person name="Jaron S. K."/>
        </authorList>
    </citation>
    <scope>NUCLEOTIDE SEQUENCE</scope>
</reference>
<keyword evidence="2" id="KW-1185">Reference proteome</keyword>
<dbReference type="AlphaFoldDB" id="A0A8J2LDA6"/>
<sequence>MQWFYFVSRSLKDINVYSMFLNGTEITDQDVRCILEKLKYIKGGKVAPNVIIDSIQEIFPGHWGTLTSSVFQCAQESLKKSDQTDKFKHVNCRMNAYKDVCGHKTCDWINSFD</sequence>
<proteinExistence type="predicted"/>
<name>A0A8J2LDA6_9HEXA</name>
<comment type="caution">
    <text evidence="1">The sequence shown here is derived from an EMBL/GenBank/DDBJ whole genome shotgun (WGS) entry which is preliminary data.</text>
</comment>
<dbReference type="Proteomes" id="UP000708208">
    <property type="component" value="Unassembled WGS sequence"/>
</dbReference>
<protein>
    <submittedName>
        <fullName evidence="1">Uncharacterized protein</fullName>
    </submittedName>
</protein>
<dbReference type="EMBL" id="CAJVCH010568174">
    <property type="protein sequence ID" value="CAG7833028.1"/>
    <property type="molecule type" value="Genomic_DNA"/>
</dbReference>
<evidence type="ECO:0000313" key="2">
    <source>
        <dbReference type="Proteomes" id="UP000708208"/>
    </source>
</evidence>